<evidence type="ECO:0000256" key="1">
    <source>
        <dbReference type="ARBA" id="ARBA00022723"/>
    </source>
</evidence>
<evidence type="ECO:0000256" key="3">
    <source>
        <dbReference type="ARBA" id="ARBA00022833"/>
    </source>
</evidence>
<proteinExistence type="predicted"/>
<dbReference type="OrthoDB" id="4788989at2759"/>
<organism evidence="7 8">
    <name type="scientific">Callosobruchus maculatus</name>
    <name type="common">Southern cowpea weevil</name>
    <name type="synonym">Pulse bruchid</name>
    <dbReference type="NCBI Taxonomy" id="64391"/>
    <lineage>
        <taxon>Eukaryota</taxon>
        <taxon>Metazoa</taxon>
        <taxon>Ecdysozoa</taxon>
        <taxon>Arthropoda</taxon>
        <taxon>Hexapoda</taxon>
        <taxon>Insecta</taxon>
        <taxon>Pterygota</taxon>
        <taxon>Neoptera</taxon>
        <taxon>Endopterygota</taxon>
        <taxon>Coleoptera</taxon>
        <taxon>Polyphaga</taxon>
        <taxon>Cucujiformia</taxon>
        <taxon>Chrysomeloidea</taxon>
        <taxon>Chrysomelidae</taxon>
        <taxon>Bruchinae</taxon>
        <taxon>Bruchini</taxon>
        <taxon>Callosobruchus</taxon>
    </lineage>
</organism>
<dbReference type="InterPro" id="IPR013083">
    <property type="entry name" value="Znf_RING/FYVE/PHD"/>
</dbReference>
<evidence type="ECO:0000256" key="5">
    <source>
        <dbReference type="PROSITE-ProRule" id="PRU00455"/>
    </source>
</evidence>
<keyword evidence="8" id="KW-1185">Reference proteome</keyword>
<comment type="function">
    <text evidence="4">E3 ubiquitin-protein ligase that mediates ubiquitination and subsequent proteasomal degradation of target proteins. E3 ubiquitin ligases accept ubiquitin from an E2 ubiquitin-conjugating enzyme in the form of a thioester and then directly transfers the ubiquitin to targeted substrates. It probably triggers the ubiquitin-mediated degradation of different substrates.</text>
</comment>
<dbReference type="PANTHER" id="PTHR46632:SF16">
    <property type="entry name" value="E3 UBIQUITIN-PROTEIN LIGASE SINA-LIKE 10"/>
    <property type="match status" value="1"/>
</dbReference>
<dbReference type="Gene3D" id="3.30.40.10">
    <property type="entry name" value="Zinc/RING finger domain, C3HC4 (zinc finger)"/>
    <property type="match status" value="1"/>
</dbReference>
<dbReference type="EMBL" id="CAACVG010012056">
    <property type="protein sequence ID" value="VEN59568.1"/>
    <property type="molecule type" value="Genomic_DNA"/>
</dbReference>
<dbReference type="GO" id="GO:0016567">
    <property type="term" value="P:protein ubiquitination"/>
    <property type="evidence" value="ECO:0007669"/>
    <property type="project" value="UniProtKB-UniPathway"/>
</dbReference>
<dbReference type="PROSITE" id="PS51081">
    <property type="entry name" value="ZF_SIAH"/>
    <property type="match status" value="1"/>
</dbReference>
<accession>A0A653DJP4</accession>
<keyword evidence="3" id="KW-0862">Zinc</keyword>
<dbReference type="PANTHER" id="PTHR46632">
    <property type="entry name" value="E3 UBIQUITIN-PROTEIN LIGASE SINA-LIKE 4"/>
    <property type="match status" value="1"/>
</dbReference>
<reference evidence="7 8" key="1">
    <citation type="submission" date="2019-01" db="EMBL/GenBank/DDBJ databases">
        <authorList>
            <person name="Sayadi A."/>
        </authorList>
    </citation>
    <scope>NUCLEOTIDE SEQUENCE [LARGE SCALE GENOMIC DNA]</scope>
</reference>
<feature type="domain" description="SIAH-type" evidence="6">
    <location>
        <begin position="48"/>
        <end position="103"/>
    </location>
</feature>
<dbReference type="AlphaFoldDB" id="A0A653DJP4"/>
<protein>
    <recommendedName>
        <fullName evidence="6">SIAH-type domain-containing protein</fullName>
    </recommendedName>
</protein>
<sequence>MNRSSSTTSSRTFLSPCEVGPITHSSDSTSVYRRCPITGDYLDDGPTNLFLPCRLGCNLYIRYGDILWHEDRCKFKPIACPAVGCDLNVTKTDLLRHFREKHLDLIMTTRDLQISAIRNFENRLYVWKNRPLVVQTRILGIFLYIRLSTIENKDINIRRLFYRVKLLNKTVPVPLYSRKMPEIVDMLKLDSRLLGIQVHFDIYDRKYERLTSRYLDNNALCNLRCSNCQFYTLPTTYTCRNRHNFCKTCFNRLQVCTVAECQTSLKEAFSLKHLGPFIELPCHFKNCTFVQNPQEVTRHEQAVHVWNLSEVEYFSIGEDLTLDMDIEGFDKTLYADCQGTLLKIIIKYTKGIGMTTSIIARDSQYVGLKYDLEVSGESQKLRFEGQIVDIDLQNVSEHYVKVDTQSLEHVMDSSGRVKLRFRLISYR</sequence>
<keyword evidence="2 5" id="KW-0863">Zinc-finger</keyword>
<evidence type="ECO:0000313" key="7">
    <source>
        <dbReference type="EMBL" id="VEN59568.1"/>
    </source>
</evidence>
<evidence type="ECO:0000259" key="6">
    <source>
        <dbReference type="PROSITE" id="PS51081"/>
    </source>
</evidence>
<gene>
    <name evidence="7" type="ORF">CALMAC_LOCUS17534</name>
</gene>
<dbReference type="GO" id="GO:0008270">
    <property type="term" value="F:zinc ion binding"/>
    <property type="evidence" value="ECO:0007669"/>
    <property type="project" value="UniProtKB-KW"/>
</dbReference>
<name>A0A653DJP4_CALMS</name>
<dbReference type="Pfam" id="PF21361">
    <property type="entry name" value="Sina_ZnF"/>
    <property type="match status" value="1"/>
</dbReference>
<evidence type="ECO:0000313" key="8">
    <source>
        <dbReference type="Proteomes" id="UP000410492"/>
    </source>
</evidence>
<dbReference type="Proteomes" id="UP000410492">
    <property type="component" value="Unassembled WGS sequence"/>
</dbReference>
<dbReference type="SUPFAM" id="SSF49599">
    <property type="entry name" value="TRAF domain-like"/>
    <property type="match status" value="1"/>
</dbReference>
<dbReference type="InterPro" id="IPR013010">
    <property type="entry name" value="Znf_SIAH"/>
</dbReference>
<keyword evidence="1" id="KW-0479">Metal-binding</keyword>
<dbReference type="UniPathway" id="UPA00143"/>
<evidence type="ECO:0000256" key="4">
    <source>
        <dbReference type="ARBA" id="ARBA00024004"/>
    </source>
</evidence>
<dbReference type="InterPro" id="IPR044286">
    <property type="entry name" value="SINL_plant"/>
</dbReference>
<evidence type="ECO:0000256" key="2">
    <source>
        <dbReference type="ARBA" id="ARBA00022771"/>
    </source>
</evidence>